<dbReference type="Proteomes" id="UP000446768">
    <property type="component" value="Unassembled WGS sequence"/>
</dbReference>
<name>A0A7X2IJX9_9BURK</name>
<comment type="similarity">
    <text evidence="1">Belongs to the transferase hexapeptide repeat family.</text>
</comment>
<dbReference type="PANTHER" id="PTHR43300">
    <property type="entry name" value="ACETYLTRANSFERASE"/>
    <property type="match status" value="1"/>
</dbReference>
<dbReference type="AlphaFoldDB" id="A0A7X2IJX9"/>
<dbReference type="Gene3D" id="2.160.10.10">
    <property type="entry name" value="Hexapeptide repeat proteins"/>
    <property type="match status" value="1"/>
</dbReference>
<dbReference type="InterPro" id="IPR050179">
    <property type="entry name" value="Trans_hexapeptide_repeat"/>
</dbReference>
<evidence type="ECO:0000313" key="2">
    <source>
        <dbReference type="EMBL" id="MRV71397.1"/>
    </source>
</evidence>
<sequence length="226" mass="25390">MMKTKKLIIVGASGFAEIAHEYFDADTEYEVVAYAVEEEFLKTDTLNGLPVVAFETMHQRFAPQEHSVFVAATYTQLNRLRARLAAASKEKGYALASYISPRAFIWRNVELGEHCFIFEDNTVQPFVKVGNNVVMWSGNHIGHHSKIKDNCFISSHVVISGFCDIGENSFLGVNCTIINNIEIAKDNWIGPAVTITHNTDVAAFFKPAKHEPASVNTYRFLRIKEE</sequence>
<evidence type="ECO:0000256" key="1">
    <source>
        <dbReference type="ARBA" id="ARBA00007274"/>
    </source>
</evidence>
<gene>
    <name evidence="2" type="ORF">GJ700_06645</name>
</gene>
<evidence type="ECO:0000313" key="3">
    <source>
        <dbReference type="Proteomes" id="UP000446768"/>
    </source>
</evidence>
<protein>
    <submittedName>
        <fullName evidence="2">Sugar O-acyltransferase</fullName>
    </submittedName>
</protein>
<dbReference type="InterPro" id="IPR020019">
    <property type="entry name" value="AcTrfase_PglD-like"/>
</dbReference>
<accession>A0A7X2IJX9</accession>
<dbReference type="PANTHER" id="PTHR43300:SF4">
    <property type="entry name" value="ACYL-[ACYL-CARRIER-PROTEIN]--UDP-N-ACETYLGLUCOSAMINE O-ACYLTRANSFERASE"/>
    <property type="match status" value="1"/>
</dbReference>
<reference evidence="2 3" key="1">
    <citation type="submission" date="2019-11" db="EMBL/GenBank/DDBJ databases">
        <title>Novel species isolated from a subtropical stream in China.</title>
        <authorList>
            <person name="Lu H."/>
        </authorList>
    </citation>
    <scope>NUCLEOTIDE SEQUENCE [LARGE SCALE GENOMIC DNA]</scope>
    <source>
        <strain evidence="2 3">FT92W</strain>
    </source>
</reference>
<dbReference type="InterPro" id="IPR011004">
    <property type="entry name" value="Trimer_LpxA-like_sf"/>
</dbReference>
<dbReference type="Gene3D" id="3.40.50.20">
    <property type="match status" value="1"/>
</dbReference>
<dbReference type="EMBL" id="WKJJ01000003">
    <property type="protein sequence ID" value="MRV71397.1"/>
    <property type="molecule type" value="Genomic_DNA"/>
</dbReference>
<keyword evidence="2" id="KW-0808">Transferase</keyword>
<dbReference type="CDD" id="cd03360">
    <property type="entry name" value="LbH_AT_putative"/>
    <property type="match status" value="1"/>
</dbReference>
<keyword evidence="2" id="KW-0012">Acyltransferase</keyword>
<dbReference type="NCBIfam" id="TIGR03570">
    <property type="entry name" value="NeuD_NnaD"/>
    <property type="match status" value="1"/>
</dbReference>
<dbReference type="SUPFAM" id="SSF51161">
    <property type="entry name" value="Trimeric LpxA-like enzymes"/>
    <property type="match status" value="1"/>
</dbReference>
<organism evidence="2 3">
    <name type="scientific">Pseudoduganella rivuli</name>
    <dbReference type="NCBI Taxonomy" id="2666085"/>
    <lineage>
        <taxon>Bacteria</taxon>
        <taxon>Pseudomonadati</taxon>
        <taxon>Pseudomonadota</taxon>
        <taxon>Betaproteobacteria</taxon>
        <taxon>Burkholderiales</taxon>
        <taxon>Oxalobacteraceae</taxon>
        <taxon>Telluria group</taxon>
        <taxon>Pseudoduganella</taxon>
    </lineage>
</organism>
<dbReference type="GO" id="GO:0016746">
    <property type="term" value="F:acyltransferase activity"/>
    <property type="evidence" value="ECO:0007669"/>
    <property type="project" value="UniProtKB-KW"/>
</dbReference>
<keyword evidence="3" id="KW-1185">Reference proteome</keyword>
<dbReference type="Pfam" id="PF00132">
    <property type="entry name" value="Hexapep"/>
    <property type="match status" value="1"/>
</dbReference>
<proteinExistence type="inferred from homology"/>
<dbReference type="InterPro" id="IPR001451">
    <property type="entry name" value="Hexapep"/>
</dbReference>
<comment type="caution">
    <text evidence="2">The sequence shown here is derived from an EMBL/GenBank/DDBJ whole genome shotgun (WGS) entry which is preliminary data.</text>
</comment>